<proteinExistence type="predicted"/>
<dbReference type="SUPFAM" id="SSF54427">
    <property type="entry name" value="NTF2-like"/>
    <property type="match status" value="1"/>
</dbReference>
<name>A0A5C6QJZ5_9GAMM</name>
<dbReference type="EMBL" id="VOLR01000010">
    <property type="protein sequence ID" value="TWX60180.1"/>
    <property type="molecule type" value="Genomic_DNA"/>
</dbReference>
<dbReference type="OrthoDB" id="6379199at2"/>
<keyword evidence="4" id="KW-1185">Reference proteome</keyword>
<dbReference type="InterPro" id="IPR032710">
    <property type="entry name" value="NTF2-like_dom_sf"/>
</dbReference>
<organism evidence="3 5">
    <name type="scientific">Colwellia hornerae</name>
    <dbReference type="NCBI Taxonomy" id="89402"/>
    <lineage>
        <taxon>Bacteria</taxon>
        <taxon>Pseudomonadati</taxon>
        <taxon>Pseudomonadota</taxon>
        <taxon>Gammaproteobacteria</taxon>
        <taxon>Alteromonadales</taxon>
        <taxon>Colwelliaceae</taxon>
        <taxon>Colwellia</taxon>
    </lineage>
</organism>
<protein>
    <submittedName>
        <fullName evidence="3">Nuclear transport factor 2 family protein</fullName>
    </submittedName>
</protein>
<accession>A0A5C6QJZ5</accession>
<dbReference type="InterPro" id="IPR037401">
    <property type="entry name" value="SnoaL-like"/>
</dbReference>
<evidence type="ECO:0000313" key="2">
    <source>
        <dbReference type="EMBL" id="TWX60180.1"/>
    </source>
</evidence>
<dbReference type="AlphaFoldDB" id="A0A5C6QJZ5"/>
<evidence type="ECO:0000259" key="1">
    <source>
        <dbReference type="Pfam" id="PF12680"/>
    </source>
</evidence>
<reference evidence="3 5" key="1">
    <citation type="submission" date="2019-07" db="EMBL/GenBank/DDBJ databases">
        <title>Genomes of sea-ice associated Colwellia species.</title>
        <authorList>
            <person name="Bowman J.P."/>
        </authorList>
    </citation>
    <scope>NUCLEOTIDE SEQUENCE [LARGE SCALE GENOMIC DNA]</scope>
    <source>
        <strain evidence="2 4">ACAM 607</strain>
        <strain evidence="3 5">IC036</strain>
    </source>
</reference>
<evidence type="ECO:0000313" key="3">
    <source>
        <dbReference type="EMBL" id="TWX69027.1"/>
    </source>
</evidence>
<dbReference type="Proteomes" id="UP000321525">
    <property type="component" value="Unassembled WGS sequence"/>
</dbReference>
<evidence type="ECO:0000313" key="4">
    <source>
        <dbReference type="Proteomes" id="UP000321525"/>
    </source>
</evidence>
<dbReference type="Gene3D" id="3.10.450.50">
    <property type="match status" value="1"/>
</dbReference>
<comment type="caution">
    <text evidence="3">The sequence shown here is derived from an EMBL/GenBank/DDBJ whole genome shotgun (WGS) entry which is preliminary data.</text>
</comment>
<dbReference type="Proteomes" id="UP000321917">
    <property type="component" value="Unassembled WGS sequence"/>
</dbReference>
<dbReference type="Pfam" id="PF12680">
    <property type="entry name" value="SnoaL_2"/>
    <property type="match status" value="1"/>
</dbReference>
<sequence length="287" mass="33284">MFNKLIELYTQGDIAQLSSNVLHSTSWKQHDFTAYGNMQIEKLWLKSLEQYGFLALSKKQTVQGEAFSALYFELADDETGQSVSITFFLEHNNVHIKRLHAIVDTVKLAKLLNLTPAQVIAELPAPDPLLLSQFDHQMHPQSYHAIPSDICDMPKDINQVMTQWWNIWQEKHFASFVNIYHADAEVTISGFGTNQGYSALRKFHLQLHNRMNRNYCQLEHMCFDEKQNTIAVQWHIDGDYIENGSFNRIRIPITSIIRLEDNLIVEECFQVDWLAICKGFNLSYPFV</sequence>
<feature type="domain" description="SnoaL-like" evidence="1">
    <location>
        <begin position="162"/>
        <end position="266"/>
    </location>
</feature>
<gene>
    <name evidence="2" type="ORF">ESZ26_08700</name>
    <name evidence="3" type="ORF">ESZ27_06730</name>
</gene>
<evidence type="ECO:0000313" key="5">
    <source>
        <dbReference type="Proteomes" id="UP000321917"/>
    </source>
</evidence>
<dbReference type="EMBL" id="VOLQ01000009">
    <property type="protein sequence ID" value="TWX69027.1"/>
    <property type="molecule type" value="Genomic_DNA"/>
</dbReference>
<dbReference type="RefSeq" id="WP_146799356.1">
    <property type="nucleotide sequence ID" value="NZ_VOLP01000011.1"/>
</dbReference>